<keyword evidence="3" id="KW-1185">Reference proteome</keyword>
<reference evidence="2 3" key="1">
    <citation type="submission" date="2014-11" db="EMBL/GenBank/DDBJ databases">
        <authorList>
            <person name="Zhu J."/>
            <person name="Qi W."/>
            <person name="Song R."/>
        </authorList>
    </citation>
    <scope>NUCLEOTIDE SEQUENCE [LARGE SCALE GENOMIC DNA]</scope>
</reference>
<dbReference type="SUPFAM" id="SSF53254">
    <property type="entry name" value="Phosphoglycerate mutase-like"/>
    <property type="match status" value="1"/>
</dbReference>
<dbReference type="InterPro" id="IPR050645">
    <property type="entry name" value="Histidine_acid_phosphatase"/>
</dbReference>
<name>A0A0G4H2R5_VITBC</name>
<evidence type="ECO:0000313" key="3">
    <source>
        <dbReference type="Proteomes" id="UP000041254"/>
    </source>
</evidence>
<dbReference type="PANTHER" id="PTHR11567">
    <property type="entry name" value="ACID PHOSPHATASE-RELATED"/>
    <property type="match status" value="1"/>
</dbReference>
<organism evidence="2 3">
    <name type="scientific">Vitrella brassicaformis (strain CCMP3155)</name>
    <dbReference type="NCBI Taxonomy" id="1169540"/>
    <lineage>
        <taxon>Eukaryota</taxon>
        <taxon>Sar</taxon>
        <taxon>Alveolata</taxon>
        <taxon>Colpodellida</taxon>
        <taxon>Vitrellaceae</taxon>
        <taxon>Vitrella</taxon>
    </lineage>
</organism>
<dbReference type="PROSITE" id="PS00778">
    <property type="entry name" value="HIS_ACID_PHOSPHAT_2"/>
    <property type="match status" value="1"/>
</dbReference>
<dbReference type="InterPro" id="IPR033379">
    <property type="entry name" value="Acid_Pase_AS"/>
</dbReference>
<protein>
    <recommendedName>
        <fullName evidence="4">Acid phosphatase</fullName>
    </recommendedName>
</protein>
<dbReference type="InParanoid" id="A0A0G4H2R5"/>
<dbReference type="EMBL" id="CDMY01000954">
    <property type="protein sequence ID" value="CEM37789.1"/>
    <property type="molecule type" value="Genomic_DNA"/>
</dbReference>
<keyword evidence="1" id="KW-0378">Hydrolase</keyword>
<gene>
    <name evidence="2" type="ORF">Vbra_19390</name>
</gene>
<dbReference type="VEuPathDB" id="CryptoDB:Vbra_19390"/>
<sequence>MLGRLLGVTYAESLGVSRDAADWDQTDESARLYVRSSESDRANETAVAIAAGWFGHDECALGGGEEMGDLCRHVRRCVHTYNGTGHDPLLRGYKSRRAKQLLKDKKRSPEWQHLARQFDREIRLANRVLALDEHEGDLSVVRKLRSVIGAYEYHSIKLPVAMSEEELAGVREGARAYLSRLYEGEKLSWFAAGSLMKYVCDTFTHVHSSAEATRFGLLVGHDSTLLALQSALLIDSPAIRLPQFGSMVEVRLYQDTTSASDGVESVCLGPAGEGFDGDIAGRGDLSIEWVFDGRLMDGGPTGGRLTDLCSVVDARLERYGDPAA</sequence>
<dbReference type="Proteomes" id="UP000041254">
    <property type="component" value="Unassembled WGS sequence"/>
</dbReference>
<dbReference type="InterPro" id="IPR029033">
    <property type="entry name" value="His_PPase_superfam"/>
</dbReference>
<evidence type="ECO:0008006" key="4">
    <source>
        <dbReference type="Google" id="ProtNLM"/>
    </source>
</evidence>
<dbReference type="GO" id="GO:0016791">
    <property type="term" value="F:phosphatase activity"/>
    <property type="evidence" value="ECO:0007669"/>
    <property type="project" value="TreeGrafter"/>
</dbReference>
<dbReference type="Gene3D" id="3.40.50.1240">
    <property type="entry name" value="Phosphoglycerate mutase-like"/>
    <property type="match status" value="1"/>
</dbReference>
<dbReference type="AlphaFoldDB" id="A0A0G4H2R5"/>
<proteinExistence type="predicted"/>
<accession>A0A0G4H2R5</accession>
<evidence type="ECO:0000313" key="2">
    <source>
        <dbReference type="EMBL" id="CEM37789.1"/>
    </source>
</evidence>
<evidence type="ECO:0000256" key="1">
    <source>
        <dbReference type="ARBA" id="ARBA00022801"/>
    </source>
</evidence>
<dbReference type="PANTHER" id="PTHR11567:SF110">
    <property type="entry name" value="2-PHOSPHOXYLOSE PHOSPHATASE 1"/>
    <property type="match status" value="1"/>
</dbReference>